<name>A0A4Y2G4I7_ARAVE</name>
<sequence length="123" mass="14086">MRCVDGINGLSTYQDIKKVGLRNYYWPRQAHTVYHRTLALPILSFRLGKHPGNCCSCGEPGTPLHYATKCRLTLSYLLRCPADQHIEACMKSITNHRLEINKIIDLLNFITSQEDLLKSEQPE</sequence>
<dbReference type="Proteomes" id="UP000499080">
    <property type="component" value="Unassembled WGS sequence"/>
</dbReference>
<reference evidence="1 2" key="1">
    <citation type="journal article" date="2019" name="Sci. Rep.">
        <title>Orb-weaving spider Araneus ventricosus genome elucidates the spidroin gene catalogue.</title>
        <authorList>
            <person name="Kono N."/>
            <person name="Nakamura H."/>
            <person name="Ohtoshi R."/>
            <person name="Moran D.A.P."/>
            <person name="Shinohara A."/>
            <person name="Yoshida Y."/>
            <person name="Fujiwara M."/>
            <person name="Mori M."/>
            <person name="Tomita M."/>
            <person name="Arakawa K."/>
        </authorList>
    </citation>
    <scope>NUCLEOTIDE SEQUENCE [LARGE SCALE GENOMIC DNA]</scope>
</reference>
<dbReference type="AlphaFoldDB" id="A0A4Y2G4I7"/>
<dbReference type="EMBL" id="BGPR01001183">
    <property type="protein sequence ID" value="GBM47499.1"/>
    <property type="molecule type" value="Genomic_DNA"/>
</dbReference>
<evidence type="ECO:0000313" key="1">
    <source>
        <dbReference type="EMBL" id="GBM47499.1"/>
    </source>
</evidence>
<organism evidence="1 2">
    <name type="scientific">Araneus ventricosus</name>
    <name type="common">Orbweaver spider</name>
    <name type="synonym">Epeira ventricosa</name>
    <dbReference type="NCBI Taxonomy" id="182803"/>
    <lineage>
        <taxon>Eukaryota</taxon>
        <taxon>Metazoa</taxon>
        <taxon>Ecdysozoa</taxon>
        <taxon>Arthropoda</taxon>
        <taxon>Chelicerata</taxon>
        <taxon>Arachnida</taxon>
        <taxon>Araneae</taxon>
        <taxon>Araneomorphae</taxon>
        <taxon>Entelegynae</taxon>
        <taxon>Araneoidea</taxon>
        <taxon>Araneidae</taxon>
        <taxon>Araneus</taxon>
    </lineage>
</organism>
<gene>
    <name evidence="1" type="ORF">AVEN_79629_1</name>
</gene>
<keyword evidence="2" id="KW-1185">Reference proteome</keyword>
<proteinExistence type="predicted"/>
<dbReference type="OrthoDB" id="6515318at2759"/>
<evidence type="ECO:0000313" key="2">
    <source>
        <dbReference type="Proteomes" id="UP000499080"/>
    </source>
</evidence>
<protein>
    <submittedName>
        <fullName evidence="1">Uncharacterized protein</fullName>
    </submittedName>
</protein>
<accession>A0A4Y2G4I7</accession>
<comment type="caution">
    <text evidence="1">The sequence shown here is derived from an EMBL/GenBank/DDBJ whole genome shotgun (WGS) entry which is preliminary data.</text>
</comment>